<gene>
    <name evidence="1" type="ordered locus">DMR_00820</name>
</gene>
<dbReference type="KEGG" id="dma:DMR_00820"/>
<dbReference type="Pfam" id="PF05443">
    <property type="entry name" value="ROS_MUCR"/>
    <property type="match status" value="1"/>
</dbReference>
<organism evidence="1 2">
    <name type="scientific">Solidesulfovibrio magneticus (strain ATCC 700980 / DSM 13731 / RS-1)</name>
    <name type="common">Desulfovibrio magneticus</name>
    <dbReference type="NCBI Taxonomy" id="573370"/>
    <lineage>
        <taxon>Bacteria</taxon>
        <taxon>Pseudomonadati</taxon>
        <taxon>Thermodesulfobacteriota</taxon>
        <taxon>Desulfovibrionia</taxon>
        <taxon>Desulfovibrionales</taxon>
        <taxon>Desulfovibrionaceae</taxon>
        <taxon>Solidesulfovibrio</taxon>
    </lineage>
</organism>
<dbReference type="eggNOG" id="ENOG5031MV1">
    <property type="taxonomic scope" value="Bacteria"/>
</dbReference>
<dbReference type="AlphaFoldDB" id="C4XTQ8"/>
<dbReference type="GO" id="GO:0008270">
    <property type="term" value="F:zinc ion binding"/>
    <property type="evidence" value="ECO:0007669"/>
    <property type="project" value="InterPro"/>
</dbReference>
<dbReference type="GO" id="GO:0006355">
    <property type="term" value="P:regulation of DNA-templated transcription"/>
    <property type="evidence" value="ECO:0007669"/>
    <property type="project" value="InterPro"/>
</dbReference>
<dbReference type="HOGENOM" id="CLU_1459087_0_0_7"/>
<reference evidence="1 2" key="1">
    <citation type="journal article" date="2009" name="Genome Res.">
        <title>Whole genome sequence of Desulfovibrio magneticus strain RS-1 revealed common gene clusters in magnetotactic bacteria.</title>
        <authorList>
            <person name="Nakazawa H."/>
            <person name="Arakaki A."/>
            <person name="Narita-Yamada S."/>
            <person name="Yashiro I."/>
            <person name="Jinno K."/>
            <person name="Aoki N."/>
            <person name="Tsuruyama A."/>
            <person name="Okamura Y."/>
            <person name="Tanikawa S."/>
            <person name="Fujita N."/>
            <person name="Takeyama H."/>
            <person name="Matsunaga T."/>
        </authorList>
    </citation>
    <scope>NUCLEOTIDE SEQUENCE [LARGE SCALE GENOMIC DNA]</scope>
    <source>
        <strain evidence="2">ATCC 700980 / DSM 13731 / RS-1</strain>
    </source>
</reference>
<evidence type="ECO:0008006" key="3">
    <source>
        <dbReference type="Google" id="ProtNLM"/>
    </source>
</evidence>
<dbReference type="GO" id="GO:0003677">
    <property type="term" value="F:DNA binding"/>
    <property type="evidence" value="ECO:0007669"/>
    <property type="project" value="InterPro"/>
</dbReference>
<dbReference type="InterPro" id="IPR008807">
    <property type="entry name" value="ROS_MUCR"/>
</dbReference>
<dbReference type="RefSeq" id="WP_012749666.1">
    <property type="nucleotide sequence ID" value="NC_012796.1"/>
</dbReference>
<evidence type="ECO:0000313" key="2">
    <source>
        <dbReference type="Proteomes" id="UP000009071"/>
    </source>
</evidence>
<accession>C4XTQ8</accession>
<dbReference type="Proteomes" id="UP000009071">
    <property type="component" value="Chromosome"/>
</dbReference>
<proteinExistence type="predicted"/>
<protein>
    <recommendedName>
        <fullName evidence="3">ROS/MUCR transcriptional regulator protein</fullName>
    </recommendedName>
</protein>
<sequence>MFNKKLWSEAVDIAKDQARHGKVHYSDLQKATETIYNDLLLLEQGPVFETNPIPEPSTQAALPAPSAGIFKHERVGDFVTCAECGEQMKSISIAHLKKHGINSREEYMQKHGVLKKDMIGNIKREVLKGEENPLTVLGHIMREYKVARDDVNEFIAEHGFTDLKDLMKKAKVAGVLPFEFFQDKQARNLL</sequence>
<dbReference type="OrthoDB" id="5456893at2"/>
<keyword evidence="2" id="KW-1185">Reference proteome</keyword>
<name>C4XTQ8_SOLM1</name>
<evidence type="ECO:0000313" key="1">
    <source>
        <dbReference type="EMBL" id="BAH73573.1"/>
    </source>
</evidence>
<dbReference type="EMBL" id="AP010904">
    <property type="protein sequence ID" value="BAH73573.1"/>
    <property type="molecule type" value="Genomic_DNA"/>
</dbReference>